<evidence type="ECO:0000256" key="1">
    <source>
        <dbReference type="SAM" id="Phobius"/>
    </source>
</evidence>
<accession>F5YQY7</accession>
<dbReference type="Proteomes" id="UP000009223">
    <property type="component" value="Chromosome"/>
</dbReference>
<dbReference type="OrthoDB" id="9779080at2"/>
<reference evidence="4" key="1">
    <citation type="submission" date="2009-12" db="EMBL/GenBank/DDBJ databases">
        <title>Complete sequence of Treponema primitia strain ZAS-2.</title>
        <authorList>
            <person name="Tetu S.G."/>
            <person name="Matson E."/>
            <person name="Ren Q."/>
            <person name="Seshadri R."/>
            <person name="Elbourne L."/>
            <person name="Hassan K.A."/>
            <person name="Durkin A."/>
            <person name="Radune D."/>
            <person name="Mohamoud Y."/>
            <person name="Shay R."/>
            <person name="Jin S."/>
            <person name="Zhang X."/>
            <person name="Lucey K."/>
            <person name="Ballor N.R."/>
            <person name="Ottesen E."/>
            <person name="Rosenthal R."/>
            <person name="Allen A."/>
            <person name="Leadbetter J.R."/>
            <person name="Paulsen I.T."/>
        </authorList>
    </citation>
    <scope>NUCLEOTIDE SEQUENCE [LARGE SCALE GENOMIC DNA]</scope>
    <source>
        <strain evidence="4">ATCC BAA-887 / DSM 12427 / ZAS-2</strain>
    </source>
</reference>
<protein>
    <submittedName>
        <fullName evidence="3">Transporter gate domain protein</fullName>
    </submittedName>
</protein>
<gene>
    <name evidence="3" type="ordered locus">TREPR_3640</name>
</gene>
<dbReference type="eggNOG" id="COG3366">
    <property type="taxonomic scope" value="Bacteria"/>
</dbReference>
<reference evidence="3 4" key="2">
    <citation type="journal article" date="2011" name="ISME J.">
        <title>RNA-seq reveals cooperative metabolic interactions between two termite-gut spirochete species in co-culture.</title>
        <authorList>
            <person name="Rosenthal A.Z."/>
            <person name="Matson E.G."/>
            <person name="Eldar A."/>
            <person name="Leadbetter J.R."/>
        </authorList>
    </citation>
    <scope>NUCLEOTIDE SEQUENCE [LARGE SCALE GENOMIC DNA]</scope>
    <source>
        <strain evidence="4">ATCC BAA-887 / DSM 12427 / ZAS-2</strain>
    </source>
</reference>
<evidence type="ECO:0000313" key="3">
    <source>
        <dbReference type="EMBL" id="AEF86895.1"/>
    </source>
</evidence>
<proteinExistence type="predicted"/>
<evidence type="ECO:0000313" key="4">
    <source>
        <dbReference type="Proteomes" id="UP000009223"/>
    </source>
</evidence>
<organism evidence="3 4">
    <name type="scientific">Treponema primitia (strain ATCC BAA-887 / DSM 12427 / ZAS-2)</name>
    <dbReference type="NCBI Taxonomy" id="545694"/>
    <lineage>
        <taxon>Bacteria</taxon>
        <taxon>Pseudomonadati</taxon>
        <taxon>Spirochaetota</taxon>
        <taxon>Spirochaetia</taxon>
        <taxon>Spirochaetales</taxon>
        <taxon>Treponemataceae</taxon>
        <taxon>Treponema</taxon>
    </lineage>
</organism>
<dbReference type="HOGENOM" id="CLU_062018_1_0_12"/>
<dbReference type="Pfam" id="PF07670">
    <property type="entry name" value="Gate"/>
    <property type="match status" value="1"/>
</dbReference>
<sequence>MEKQLFIRRIGTAGKKALKPAFITARFLLCIMIPVSFAVLILDFTGILYYIGQFLGPLMRFLGLPGEAALVFISSVFVNIYSALAVIGTLNLSIRELTVLAAMCFLAHNFFVECVVMKKTGSSLTKMVFLRLFSAVLAGWVLNRILPAEMGRPVHDNPVSGTGVGVVHSIGIDLAGLPVILRAWLIETLLNVLRIFLIILSIMFVQKVLDEFGIMKLLGRAMAPLMVVFGLPEHTGYLWIVVNLVGLAYGSAVLIEEVRSGAVSKPDADLFNHYAGLSHSHLEDTLLFVSIGIPLFWAVIPRLVLGILAVWIERLRRFLVMRSYRVRVG</sequence>
<keyword evidence="1" id="KW-0812">Transmembrane</keyword>
<feature type="transmembrane region" description="Helical" evidence="1">
    <location>
        <begin position="21"/>
        <end position="41"/>
    </location>
</feature>
<feature type="transmembrane region" description="Helical" evidence="1">
    <location>
        <begin position="188"/>
        <end position="206"/>
    </location>
</feature>
<keyword evidence="4" id="KW-1185">Reference proteome</keyword>
<feature type="transmembrane region" description="Helical" evidence="1">
    <location>
        <begin position="286"/>
        <end position="312"/>
    </location>
</feature>
<name>F5YQY7_TREPZ</name>
<feature type="transmembrane region" description="Helical" evidence="1">
    <location>
        <begin position="70"/>
        <end position="91"/>
    </location>
</feature>
<dbReference type="KEGG" id="tpi:TREPR_3640"/>
<dbReference type="InterPro" id="IPR011642">
    <property type="entry name" value="Gate_dom"/>
</dbReference>
<keyword evidence="1" id="KW-0472">Membrane</keyword>
<feature type="domain" description="Nucleoside transporter/FeoB GTPase Gate" evidence="2">
    <location>
        <begin position="28"/>
        <end position="110"/>
    </location>
</feature>
<evidence type="ECO:0000259" key="2">
    <source>
        <dbReference type="Pfam" id="PF07670"/>
    </source>
</evidence>
<keyword evidence="1" id="KW-1133">Transmembrane helix</keyword>
<feature type="transmembrane region" description="Helical" evidence="1">
    <location>
        <begin position="128"/>
        <end position="146"/>
    </location>
</feature>
<dbReference type="STRING" id="545694.TREPR_3640"/>
<dbReference type="EMBL" id="CP001843">
    <property type="protein sequence ID" value="AEF86895.1"/>
    <property type="molecule type" value="Genomic_DNA"/>
</dbReference>
<dbReference type="AlphaFoldDB" id="F5YQY7"/>
<dbReference type="RefSeq" id="WP_015706668.1">
    <property type="nucleotide sequence ID" value="NC_015578.1"/>
</dbReference>